<evidence type="ECO:0000259" key="5">
    <source>
        <dbReference type="Pfam" id="PF00501"/>
    </source>
</evidence>
<evidence type="ECO:0000256" key="2">
    <source>
        <dbReference type="ARBA" id="ARBA00022832"/>
    </source>
</evidence>
<dbReference type="EMBL" id="PZZL01000010">
    <property type="protein sequence ID" value="PTM51357.1"/>
    <property type="molecule type" value="Genomic_DNA"/>
</dbReference>
<evidence type="ECO:0000313" key="6">
    <source>
        <dbReference type="EMBL" id="PTM51357.1"/>
    </source>
</evidence>
<dbReference type="Pfam" id="PF00501">
    <property type="entry name" value="AMP-binding"/>
    <property type="match status" value="1"/>
</dbReference>
<keyword evidence="3" id="KW-0443">Lipid metabolism</keyword>
<dbReference type="SUPFAM" id="SSF56801">
    <property type="entry name" value="Acetyl-CoA synthetase-like"/>
    <property type="match status" value="1"/>
</dbReference>
<dbReference type="PANTHER" id="PTHR43272">
    <property type="entry name" value="LONG-CHAIN-FATTY-ACID--COA LIGASE"/>
    <property type="match status" value="1"/>
</dbReference>
<dbReference type="Proteomes" id="UP000241808">
    <property type="component" value="Unassembled WGS sequence"/>
</dbReference>
<keyword evidence="7" id="KW-1185">Reference proteome</keyword>
<dbReference type="GO" id="GO:0004467">
    <property type="term" value="F:long-chain fatty acid-CoA ligase activity"/>
    <property type="evidence" value="ECO:0007669"/>
    <property type="project" value="UniProtKB-EC"/>
</dbReference>
<dbReference type="Gene3D" id="3.40.50.12780">
    <property type="entry name" value="N-terminal domain of ligase-like"/>
    <property type="match status" value="1"/>
</dbReference>
<dbReference type="InterPro" id="IPR045851">
    <property type="entry name" value="AMP-bd_C_sf"/>
</dbReference>
<evidence type="ECO:0000256" key="4">
    <source>
        <dbReference type="ARBA" id="ARBA00024484"/>
    </source>
</evidence>
<dbReference type="Gene3D" id="3.30.300.30">
    <property type="match status" value="1"/>
</dbReference>
<keyword evidence="1" id="KW-0436">Ligase</keyword>
<sequence length="624" mass="68485">MTTTVLKLDMARESAGPAAAADPAAALPPLSVVEMLKKHATERGNDIAIRQKRFGIWQPTTFAEYWLRSCHLALGFRELGLTRGGHVGVISENRIEWVLSQMGAGVLGAVTVGVYPTSPSNEVAYVLDHADCTIVVCEDQEQIDKVVEARADLPKVKRIIALENRGLAGYEPGLVMTFDEVEALGRAAYEKEPGVVETLMRDHSLSDIALLIYTSGSTGKPKGAMLSFRNIRAGASGLVERYGIGAGWSTLSYLPLCHVAEQATTIFGPLYTGSQVNFGESLRTVQEDLREVAPTSFLGVPRIWEKMHSGIRVKMYEARPAQKWLYKTAFDLCSPFADKPRSQWSLAERAKYAFAYVTVFRALKNAIGLTRCRIAFTGAAPISPEVIRFFRTIGVPLVEIYGMTETSGGILGQRVEDVVVGTVGQPMTGTQVRLAEDGEIIAKGAAIFEGYYKNEEATRQSIIDGWLHTGDVAEMNGPHFKIVDRKKDIMITAGGKNLSPTEIEHAVKMSPFIKECIVFGDRQKYVAALIQIDMDTVGKWAEMKGIAFTNYKNLSQAPQVVALVQDAVDKANETLAQVANIRRFEILDKELDHDDGEVTATMKVRRKAIEAKYADAIKRLYAGA</sequence>
<gene>
    <name evidence="6" type="ORF">C8P69_11022</name>
</gene>
<dbReference type="InterPro" id="IPR042099">
    <property type="entry name" value="ANL_N_sf"/>
</dbReference>
<protein>
    <submittedName>
        <fullName evidence="6">Long-chain acyl-CoA synthetase</fullName>
    </submittedName>
</protein>
<proteinExistence type="predicted"/>
<accession>A0A2T4YXT9</accession>
<organism evidence="6 7">
    <name type="scientific">Phreatobacter oligotrophus</name>
    <dbReference type="NCBI Taxonomy" id="1122261"/>
    <lineage>
        <taxon>Bacteria</taxon>
        <taxon>Pseudomonadati</taxon>
        <taxon>Pseudomonadota</taxon>
        <taxon>Alphaproteobacteria</taxon>
        <taxon>Hyphomicrobiales</taxon>
        <taxon>Phreatobacteraceae</taxon>
        <taxon>Phreatobacter</taxon>
    </lineage>
</organism>
<dbReference type="PROSITE" id="PS00455">
    <property type="entry name" value="AMP_BINDING"/>
    <property type="match status" value="1"/>
</dbReference>
<dbReference type="Pfam" id="PF23562">
    <property type="entry name" value="AMP-binding_C_3"/>
    <property type="match status" value="1"/>
</dbReference>
<dbReference type="GO" id="GO:0016020">
    <property type="term" value="C:membrane"/>
    <property type="evidence" value="ECO:0007669"/>
    <property type="project" value="TreeGrafter"/>
</dbReference>
<dbReference type="InterPro" id="IPR000873">
    <property type="entry name" value="AMP-dep_synth/lig_dom"/>
</dbReference>
<dbReference type="AlphaFoldDB" id="A0A2T4YXT9"/>
<reference evidence="6 7" key="1">
    <citation type="submission" date="2018-04" db="EMBL/GenBank/DDBJ databases">
        <title>Genomic Encyclopedia of Archaeal and Bacterial Type Strains, Phase II (KMG-II): from individual species to whole genera.</title>
        <authorList>
            <person name="Goeker M."/>
        </authorList>
    </citation>
    <scope>NUCLEOTIDE SEQUENCE [LARGE SCALE GENOMIC DNA]</scope>
    <source>
        <strain evidence="6 7">DSM 25521</strain>
    </source>
</reference>
<evidence type="ECO:0000256" key="3">
    <source>
        <dbReference type="ARBA" id="ARBA00023098"/>
    </source>
</evidence>
<dbReference type="RefSeq" id="WP_245902140.1">
    <property type="nucleotide sequence ID" value="NZ_PZZL01000010.1"/>
</dbReference>
<feature type="domain" description="AMP-dependent synthetase/ligase" evidence="5">
    <location>
        <begin position="37"/>
        <end position="452"/>
    </location>
</feature>
<evidence type="ECO:0000313" key="7">
    <source>
        <dbReference type="Proteomes" id="UP000241808"/>
    </source>
</evidence>
<evidence type="ECO:0000256" key="1">
    <source>
        <dbReference type="ARBA" id="ARBA00022598"/>
    </source>
</evidence>
<keyword evidence="2" id="KW-0276">Fatty acid metabolism</keyword>
<dbReference type="PANTHER" id="PTHR43272:SF32">
    <property type="entry name" value="AMP-DEPENDENT SYNTHETASE_LIGASE DOMAIN-CONTAINING PROTEIN"/>
    <property type="match status" value="1"/>
</dbReference>
<name>A0A2T4YXT9_9HYPH</name>
<comment type="caution">
    <text evidence="6">The sequence shown here is derived from an EMBL/GenBank/DDBJ whole genome shotgun (WGS) entry which is preliminary data.</text>
</comment>
<comment type="catalytic activity">
    <reaction evidence="4">
        <text>a long-chain fatty acid + ATP + CoA = a long-chain fatty acyl-CoA + AMP + diphosphate</text>
        <dbReference type="Rhea" id="RHEA:15421"/>
        <dbReference type="ChEBI" id="CHEBI:30616"/>
        <dbReference type="ChEBI" id="CHEBI:33019"/>
        <dbReference type="ChEBI" id="CHEBI:57287"/>
        <dbReference type="ChEBI" id="CHEBI:57560"/>
        <dbReference type="ChEBI" id="CHEBI:83139"/>
        <dbReference type="ChEBI" id="CHEBI:456215"/>
        <dbReference type="EC" id="6.2.1.3"/>
    </reaction>
    <physiologicalReaction direction="left-to-right" evidence="4">
        <dbReference type="Rhea" id="RHEA:15422"/>
    </physiologicalReaction>
</comment>
<dbReference type="InterPro" id="IPR020845">
    <property type="entry name" value="AMP-binding_CS"/>
</dbReference>